<accession>A0A167FIG2</accession>
<keyword evidence="3" id="KW-1185">Reference proteome</keyword>
<dbReference type="EMBL" id="CP014503">
    <property type="protein sequence ID" value="ANB15341.1"/>
    <property type="molecule type" value="Genomic_DNA"/>
</dbReference>
<dbReference type="RefSeq" id="XP_018737818.1">
    <property type="nucleotide sequence ID" value="XM_018879950.1"/>
</dbReference>
<dbReference type="AlphaFoldDB" id="A0A167FIG2"/>
<organism evidence="2 3">
    <name type="scientific">Sugiyamaella lignohabitans</name>
    <dbReference type="NCBI Taxonomy" id="796027"/>
    <lineage>
        <taxon>Eukaryota</taxon>
        <taxon>Fungi</taxon>
        <taxon>Dikarya</taxon>
        <taxon>Ascomycota</taxon>
        <taxon>Saccharomycotina</taxon>
        <taxon>Dipodascomycetes</taxon>
        <taxon>Dipodascales</taxon>
        <taxon>Trichomonascaceae</taxon>
        <taxon>Sugiyamaella</taxon>
    </lineage>
</organism>
<name>A0A167FIG2_9ASCO</name>
<dbReference type="Proteomes" id="UP000189580">
    <property type="component" value="Chromosome b"/>
</dbReference>
<proteinExistence type="predicted"/>
<feature type="region of interest" description="Disordered" evidence="1">
    <location>
        <begin position="77"/>
        <end position="107"/>
    </location>
</feature>
<feature type="compositionally biased region" description="Polar residues" evidence="1">
    <location>
        <begin position="86"/>
        <end position="107"/>
    </location>
</feature>
<protein>
    <submittedName>
        <fullName evidence="2">Uncharacterized protein</fullName>
    </submittedName>
</protein>
<gene>
    <name evidence="2" type="ORF">AWJ20_2968</name>
</gene>
<sequence length="107" mass="11302">MDLTNGRTIRAATVCDTNVATVNIMNPNTSMTLNKLIPRTRASICSAIAARSPDDDTALPRAIPPMARAIIVHKKLLKSADDNKPGPNNSTTGTKANTPISPTYGSN</sequence>
<dbReference type="GeneID" id="30034937"/>
<evidence type="ECO:0000313" key="3">
    <source>
        <dbReference type="Proteomes" id="UP000189580"/>
    </source>
</evidence>
<dbReference type="KEGG" id="slb:AWJ20_2968"/>
<reference evidence="2 3" key="1">
    <citation type="submission" date="2016-02" db="EMBL/GenBank/DDBJ databases">
        <title>Complete genome sequence and transcriptome regulation of the pentose utilising yeast Sugiyamaella lignohabitans.</title>
        <authorList>
            <person name="Bellasio M."/>
            <person name="Peymann A."/>
            <person name="Valli M."/>
            <person name="Sipitzky M."/>
            <person name="Graf A."/>
            <person name="Sauer M."/>
            <person name="Marx H."/>
            <person name="Mattanovich D."/>
        </authorList>
    </citation>
    <scope>NUCLEOTIDE SEQUENCE [LARGE SCALE GENOMIC DNA]</scope>
    <source>
        <strain evidence="2 3">CBS 10342</strain>
    </source>
</reference>
<evidence type="ECO:0000256" key="1">
    <source>
        <dbReference type="SAM" id="MobiDB-lite"/>
    </source>
</evidence>
<evidence type="ECO:0000313" key="2">
    <source>
        <dbReference type="EMBL" id="ANB15341.1"/>
    </source>
</evidence>